<keyword evidence="2" id="KW-1185">Reference proteome</keyword>
<sequence>MADATEGLFAVPDLFGGAVAVCWSYGMGVESTCGVVRTLLEPQFRPTELRGDLSNRVGRPDR</sequence>
<accession>A0ABM8D0Y9</accession>
<protein>
    <submittedName>
        <fullName evidence="1">Uncharacterized protein</fullName>
    </submittedName>
</protein>
<gene>
    <name evidence="1" type="ORF">IFM12276_39970</name>
</gene>
<name>A0ABM8D0Y9_9NOCA</name>
<dbReference type="EMBL" id="AP026978">
    <property type="protein sequence ID" value="BDU00969.1"/>
    <property type="molecule type" value="Genomic_DNA"/>
</dbReference>
<evidence type="ECO:0000313" key="2">
    <source>
        <dbReference type="Proteomes" id="UP001317870"/>
    </source>
</evidence>
<organism evidence="1 2">
    <name type="scientific">Nocardia sputorum</name>
    <dbReference type="NCBI Taxonomy" id="2984338"/>
    <lineage>
        <taxon>Bacteria</taxon>
        <taxon>Bacillati</taxon>
        <taxon>Actinomycetota</taxon>
        <taxon>Actinomycetes</taxon>
        <taxon>Mycobacteriales</taxon>
        <taxon>Nocardiaceae</taxon>
        <taxon>Nocardia</taxon>
    </lineage>
</organism>
<evidence type="ECO:0000313" key="1">
    <source>
        <dbReference type="EMBL" id="BDU00969.1"/>
    </source>
</evidence>
<dbReference type="Proteomes" id="UP001317870">
    <property type="component" value="Chromosome"/>
</dbReference>
<reference evidence="1 2" key="1">
    <citation type="submission" date="2022-11" db="EMBL/GenBank/DDBJ databases">
        <title>Genome Sequencing of Nocardia sp. ON39_IFM12276 and assembly.</title>
        <authorList>
            <person name="Shimojima M."/>
            <person name="Toyokawa M."/>
            <person name="Uesaka K."/>
        </authorList>
    </citation>
    <scope>NUCLEOTIDE SEQUENCE [LARGE SCALE GENOMIC DNA]</scope>
    <source>
        <strain evidence="1 2">IFM 12276</strain>
    </source>
</reference>
<proteinExistence type="predicted"/>